<name>A0ABD0KZ67_9CAEN</name>
<gene>
    <name evidence="1" type="ORF">BaRGS_00016721</name>
</gene>
<comment type="caution">
    <text evidence="1">The sequence shown here is derived from an EMBL/GenBank/DDBJ whole genome shotgun (WGS) entry which is preliminary data.</text>
</comment>
<dbReference type="EMBL" id="JACVVK020000107">
    <property type="protein sequence ID" value="KAK7492057.1"/>
    <property type="molecule type" value="Genomic_DNA"/>
</dbReference>
<evidence type="ECO:0000313" key="2">
    <source>
        <dbReference type="Proteomes" id="UP001519460"/>
    </source>
</evidence>
<sequence length="81" mass="8719">MSPERDEDLLCAVSIPQSYHVLKDLLASALSSLATLTVVRHTIPLDPNLHTLLCRFAAVAQREMSLASSAQASFSPRAPST</sequence>
<evidence type="ECO:0000313" key="1">
    <source>
        <dbReference type="EMBL" id="KAK7492057.1"/>
    </source>
</evidence>
<protein>
    <submittedName>
        <fullName evidence="1">Uncharacterized protein</fullName>
    </submittedName>
</protein>
<organism evidence="1 2">
    <name type="scientific">Batillaria attramentaria</name>
    <dbReference type="NCBI Taxonomy" id="370345"/>
    <lineage>
        <taxon>Eukaryota</taxon>
        <taxon>Metazoa</taxon>
        <taxon>Spiralia</taxon>
        <taxon>Lophotrochozoa</taxon>
        <taxon>Mollusca</taxon>
        <taxon>Gastropoda</taxon>
        <taxon>Caenogastropoda</taxon>
        <taxon>Sorbeoconcha</taxon>
        <taxon>Cerithioidea</taxon>
        <taxon>Batillariidae</taxon>
        <taxon>Batillaria</taxon>
    </lineage>
</organism>
<dbReference type="Proteomes" id="UP001519460">
    <property type="component" value="Unassembled WGS sequence"/>
</dbReference>
<reference evidence="1 2" key="1">
    <citation type="journal article" date="2023" name="Sci. Data">
        <title>Genome assembly of the Korean intertidal mud-creeper Batillaria attramentaria.</title>
        <authorList>
            <person name="Patra A.K."/>
            <person name="Ho P.T."/>
            <person name="Jun S."/>
            <person name="Lee S.J."/>
            <person name="Kim Y."/>
            <person name="Won Y.J."/>
        </authorList>
    </citation>
    <scope>NUCLEOTIDE SEQUENCE [LARGE SCALE GENOMIC DNA]</scope>
    <source>
        <strain evidence="1">Wonlab-2016</strain>
    </source>
</reference>
<dbReference type="AlphaFoldDB" id="A0ABD0KZ67"/>
<proteinExistence type="predicted"/>
<keyword evidence="2" id="KW-1185">Reference proteome</keyword>
<accession>A0ABD0KZ67</accession>